<dbReference type="Gene3D" id="3.40.50.720">
    <property type="entry name" value="NAD(P)-binding Rossmann-like Domain"/>
    <property type="match status" value="1"/>
</dbReference>
<dbReference type="InterPro" id="IPR036291">
    <property type="entry name" value="NAD(P)-bd_dom_sf"/>
</dbReference>
<evidence type="ECO:0000256" key="1">
    <source>
        <dbReference type="SAM" id="MobiDB-lite"/>
    </source>
</evidence>
<organism evidence="2">
    <name type="scientific">Ralstonia solanacearum</name>
    <name type="common">Pseudomonas solanacearum</name>
    <dbReference type="NCBI Taxonomy" id="305"/>
    <lineage>
        <taxon>Bacteria</taxon>
        <taxon>Pseudomonadati</taxon>
        <taxon>Pseudomonadota</taxon>
        <taxon>Betaproteobacteria</taxon>
        <taxon>Burkholderiales</taxon>
        <taxon>Burkholderiaceae</taxon>
        <taxon>Ralstonia</taxon>
        <taxon>Ralstonia solanacearum species complex</taxon>
    </lineage>
</organism>
<reference evidence="2" key="1">
    <citation type="submission" date="2015-10" db="EMBL/GenBank/DDBJ databases">
        <authorList>
            <person name="Gilbert D.G."/>
        </authorList>
    </citation>
    <scope>NUCLEOTIDE SEQUENCE</scope>
    <source>
        <strain evidence="2">Phyl III-seqv23</strain>
    </source>
</reference>
<accession>A0A0S4U577</accession>
<name>A0A0S4U577_RALSL</name>
<gene>
    <name evidence="2" type="ORF">PSS4_v1_300016</name>
</gene>
<dbReference type="EMBL" id="LN899821">
    <property type="protein sequence ID" value="CUV17398.1"/>
    <property type="molecule type" value="Genomic_DNA"/>
</dbReference>
<protein>
    <submittedName>
        <fullName evidence="2">Uncharacterized protein</fullName>
    </submittedName>
</protein>
<sequence length="185" mass="19654">MQACYPHLKASGEGRIIHVGSMAGVVGLTDYGPDNMAKEAVRADAHRSERMGADNITVNNVLPVAQTGARASACPRRPTRSAARGAAEAPVARNGTHSAIRMHPRSISRCMAHTWIRPARRSRLGTKAPLSSAGSTAACLARRPSATLRGYASKRIQQPLAGDTQHPTCCALGANSRFDERIYGT</sequence>
<feature type="compositionally biased region" description="Low complexity" evidence="1">
    <location>
        <begin position="80"/>
        <end position="93"/>
    </location>
</feature>
<dbReference type="SUPFAM" id="SSF51735">
    <property type="entry name" value="NAD(P)-binding Rossmann-fold domains"/>
    <property type="match status" value="1"/>
</dbReference>
<feature type="region of interest" description="Disordered" evidence="1">
    <location>
        <begin position="75"/>
        <end position="96"/>
    </location>
</feature>
<evidence type="ECO:0000313" key="2">
    <source>
        <dbReference type="EMBL" id="CUV17398.1"/>
    </source>
</evidence>
<dbReference type="AlphaFoldDB" id="A0A0S4U577"/>
<proteinExistence type="predicted"/>